<organism evidence="1 2">
    <name type="scientific">Rhizoctonia solani</name>
    <dbReference type="NCBI Taxonomy" id="456999"/>
    <lineage>
        <taxon>Eukaryota</taxon>
        <taxon>Fungi</taxon>
        <taxon>Dikarya</taxon>
        <taxon>Basidiomycota</taxon>
        <taxon>Agaricomycotina</taxon>
        <taxon>Agaricomycetes</taxon>
        <taxon>Cantharellales</taxon>
        <taxon>Ceratobasidiaceae</taxon>
        <taxon>Rhizoctonia</taxon>
    </lineage>
</organism>
<accession>A0A8H3DWQ4</accession>
<reference evidence="1" key="1">
    <citation type="submission" date="2021-01" db="EMBL/GenBank/DDBJ databases">
        <authorList>
            <person name="Kaushik A."/>
        </authorList>
    </citation>
    <scope>NUCLEOTIDE SEQUENCE</scope>
    <source>
        <strain evidence="1">AG2-2IIIB</strain>
    </source>
</reference>
<dbReference type="Proteomes" id="UP000663843">
    <property type="component" value="Unassembled WGS sequence"/>
</dbReference>
<gene>
    <name evidence="1" type="ORF">RDB_LOCUS201193</name>
</gene>
<name>A0A8H3DWQ4_9AGAM</name>
<evidence type="ECO:0000313" key="2">
    <source>
        <dbReference type="Proteomes" id="UP000663843"/>
    </source>
</evidence>
<comment type="caution">
    <text evidence="1">The sequence shown here is derived from an EMBL/GenBank/DDBJ whole genome shotgun (WGS) entry which is preliminary data.</text>
</comment>
<protein>
    <submittedName>
        <fullName evidence="1">Uncharacterized protein</fullName>
    </submittedName>
</protein>
<dbReference type="AlphaFoldDB" id="A0A8H3DWQ4"/>
<feature type="non-terminal residue" evidence="1">
    <location>
        <position position="1"/>
    </location>
</feature>
<sequence>STGAQLYCCYSKLTCSDCGLLAFDYMAHDNLKLPKSRFVPLLPIDNVEYISSGSAADVWKITTSASSSEGQLPTLRVSKVLCISPEHLGPPGGVNERVQNPAWESFVKTYCHKVTQWSSLRYETVVRVHQLQQGLNLNVEFCLNGSVRDALLGPGGEKKDRWKIVEWLQISHANPPILLPGKDFRRIGWPSVPS</sequence>
<proteinExistence type="predicted"/>
<evidence type="ECO:0000313" key="1">
    <source>
        <dbReference type="EMBL" id="CAE6542733.1"/>
    </source>
</evidence>
<dbReference type="EMBL" id="CAJMWT010010658">
    <property type="protein sequence ID" value="CAE6542733.1"/>
    <property type="molecule type" value="Genomic_DNA"/>
</dbReference>